<gene>
    <name evidence="4" type="ORF">DJ013_13460</name>
</gene>
<dbReference type="SUPFAM" id="SSF56214">
    <property type="entry name" value="4'-phosphopantetheinyl transferase"/>
    <property type="match status" value="2"/>
</dbReference>
<dbReference type="AlphaFoldDB" id="A0A2Z4GDD1"/>
<dbReference type="Gene3D" id="3.90.470.20">
    <property type="entry name" value="4'-phosphopantetheinyl transferase domain"/>
    <property type="match status" value="2"/>
</dbReference>
<dbReference type="KEGG" id="als:DJ013_13460"/>
<evidence type="ECO:0000259" key="3">
    <source>
        <dbReference type="Pfam" id="PF01648"/>
    </source>
</evidence>
<dbReference type="GO" id="GO:0000287">
    <property type="term" value="F:magnesium ion binding"/>
    <property type="evidence" value="ECO:0007669"/>
    <property type="project" value="InterPro"/>
</dbReference>
<accession>A0A2Z4GDD1</accession>
<proteinExistence type="inferred from homology"/>
<dbReference type="EMBL" id="CP029480">
    <property type="protein sequence ID" value="AWV99120.1"/>
    <property type="molecule type" value="Genomic_DNA"/>
</dbReference>
<dbReference type="InterPro" id="IPR008278">
    <property type="entry name" value="4-PPantetheinyl_Trfase_dom"/>
</dbReference>
<evidence type="ECO:0000256" key="1">
    <source>
        <dbReference type="ARBA" id="ARBA00010990"/>
    </source>
</evidence>
<name>A0A2Z4GDD1_9BACT</name>
<dbReference type="GO" id="GO:0008897">
    <property type="term" value="F:holo-[acyl-carrier-protein] synthase activity"/>
    <property type="evidence" value="ECO:0007669"/>
    <property type="project" value="InterPro"/>
</dbReference>
<dbReference type="Pfam" id="PF01648">
    <property type="entry name" value="ACPS"/>
    <property type="match status" value="1"/>
</dbReference>
<evidence type="ECO:0000313" key="5">
    <source>
        <dbReference type="Proteomes" id="UP000249873"/>
    </source>
</evidence>
<dbReference type="InterPro" id="IPR050559">
    <property type="entry name" value="P-Pant_transferase_sf"/>
</dbReference>
<dbReference type="PANTHER" id="PTHR12215:SF15">
    <property type="entry name" value="4'-PHOSPHOPANTETHEINYL TRANSFERASE SUPERFAMILY-RELATED"/>
    <property type="match status" value="1"/>
</dbReference>
<reference evidence="4 5" key="1">
    <citation type="submission" date="2018-05" db="EMBL/GenBank/DDBJ databases">
        <title>Complete genome sequence of Arcticibacterium luteifluviistationis SM1504T, a cytophagaceae bacterium isolated from Arctic surface seawater.</title>
        <authorList>
            <person name="Li Y."/>
            <person name="Qin Q.-L."/>
        </authorList>
    </citation>
    <scope>NUCLEOTIDE SEQUENCE [LARGE SCALE GENOMIC DNA]</scope>
    <source>
        <strain evidence="4 5">SM1504</strain>
    </source>
</reference>
<dbReference type="RefSeq" id="WP_111372313.1">
    <property type="nucleotide sequence ID" value="NZ_CP029480.1"/>
</dbReference>
<evidence type="ECO:0000313" key="4">
    <source>
        <dbReference type="EMBL" id="AWV99120.1"/>
    </source>
</evidence>
<protein>
    <submittedName>
        <fullName evidence="4">4-phosphopantetheinyl transferase</fullName>
    </submittedName>
</protein>
<feature type="domain" description="4'-phosphopantetheinyl transferase" evidence="3">
    <location>
        <begin position="109"/>
        <end position="162"/>
    </location>
</feature>
<dbReference type="PANTHER" id="PTHR12215">
    <property type="entry name" value="PHOSPHOPANTETHEINE TRANSFERASE"/>
    <property type="match status" value="1"/>
</dbReference>
<keyword evidence="5" id="KW-1185">Reference proteome</keyword>
<organism evidence="4 5">
    <name type="scientific">Arcticibacterium luteifluviistationis</name>
    <dbReference type="NCBI Taxonomy" id="1784714"/>
    <lineage>
        <taxon>Bacteria</taxon>
        <taxon>Pseudomonadati</taxon>
        <taxon>Bacteroidota</taxon>
        <taxon>Cytophagia</taxon>
        <taxon>Cytophagales</taxon>
        <taxon>Leadbetterellaceae</taxon>
        <taxon>Arcticibacterium</taxon>
    </lineage>
</organism>
<comment type="similarity">
    <text evidence="1">Belongs to the P-Pant transferase superfamily. Gsp/Sfp/HetI/AcpT family.</text>
</comment>
<sequence length="207" mass="24080">MPVRFQKECASGAHILVWESIEKEIQLMSELPSSILTDAELEKIITPRKKLEMLTSRVAIRHLANHLNISFDGVKKDEHGKPYLVNTKWEMSITHSKNFIGVIMHPHLPVGIDIEKPQTKMWRILPRLYSESEIKAVGDNLETLSVYWSAKEALYKLYGKRGVDFVENLRLHETTEGLMGEIIMPNYHKRHHILQEKIEDYILVWTV</sequence>
<keyword evidence="2 4" id="KW-0808">Transferase</keyword>
<dbReference type="InterPro" id="IPR037143">
    <property type="entry name" value="4-PPantetheinyl_Trfase_dom_sf"/>
</dbReference>
<evidence type="ECO:0000256" key="2">
    <source>
        <dbReference type="ARBA" id="ARBA00022679"/>
    </source>
</evidence>
<dbReference type="GO" id="GO:0019878">
    <property type="term" value="P:lysine biosynthetic process via aminoadipic acid"/>
    <property type="evidence" value="ECO:0007669"/>
    <property type="project" value="TreeGrafter"/>
</dbReference>
<dbReference type="Proteomes" id="UP000249873">
    <property type="component" value="Chromosome"/>
</dbReference>
<dbReference type="OrthoDB" id="1190494at2"/>
<dbReference type="GO" id="GO:0005829">
    <property type="term" value="C:cytosol"/>
    <property type="evidence" value="ECO:0007669"/>
    <property type="project" value="TreeGrafter"/>
</dbReference>